<evidence type="ECO:0000256" key="5">
    <source>
        <dbReference type="ARBA" id="ARBA00022747"/>
    </source>
</evidence>
<dbReference type="AlphaFoldDB" id="A0A4Y3WVP8"/>
<dbReference type="Proteomes" id="UP000320338">
    <property type="component" value="Unassembled WGS sequence"/>
</dbReference>
<comment type="similarity">
    <text evidence="1">Belongs to the N(4)/N(6)-methyltransferase family. N(4) subfamily.</text>
</comment>
<dbReference type="InterPro" id="IPR002941">
    <property type="entry name" value="DNA_methylase_N4/N6"/>
</dbReference>
<keyword evidence="6" id="KW-0238">DNA-binding</keyword>
<dbReference type="Gene3D" id="3.40.50.150">
    <property type="entry name" value="Vaccinia Virus protein VP39"/>
    <property type="match status" value="1"/>
</dbReference>
<dbReference type="Pfam" id="PF01555">
    <property type="entry name" value="N6_N4_Mtase"/>
    <property type="match status" value="1"/>
</dbReference>
<evidence type="ECO:0000256" key="2">
    <source>
        <dbReference type="ARBA" id="ARBA00022603"/>
    </source>
</evidence>
<evidence type="ECO:0000259" key="9">
    <source>
        <dbReference type="Pfam" id="PF01555"/>
    </source>
</evidence>
<reference evidence="10 11" key="1">
    <citation type="submission" date="2019-06" db="EMBL/GenBank/DDBJ databases">
        <title>Whole genome shotgun sequence of Pseudonocardia hydrocarbonoxydans NBRC 14498.</title>
        <authorList>
            <person name="Hosoyama A."/>
            <person name="Uohara A."/>
            <person name="Ohji S."/>
            <person name="Ichikawa N."/>
        </authorList>
    </citation>
    <scope>NUCLEOTIDE SEQUENCE [LARGE SCALE GENOMIC DNA]</scope>
    <source>
        <strain evidence="10 11">NBRC 14498</strain>
    </source>
</reference>
<dbReference type="GO" id="GO:0032259">
    <property type="term" value="P:methylation"/>
    <property type="evidence" value="ECO:0007669"/>
    <property type="project" value="UniProtKB-KW"/>
</dbReference>
<dbReference type="InterPro" id="IPR001091">
    <property type="entry name" value="RM_Methyltransferase"/>
</dbReference>
<dbReference type="PRINTS" id="PR00508">
    <property type="entry name" value="S21N4MTFRASE"/>
</dbReference>
<keyword evidence="2 10" id="KW-0489">Methyltransferase</keyword>
<proteinExistence type="inferred from homology"/>
<dbReference type="GO" id="GO:0015667">
    <property type="term" value="F:site-specific DNA-methyltransferase (cytosine-N4-specific) activity"/>
    <property type="evidence" value="ECO:0007669"/>
    <property type="project" value="UniProtKB-EC"/>
</dbReference>
<organism evidence="10 11">
    <name type="scientific">Pseudonocardia hydrocarbonoxydans</name>
    <dbReference type="NCBI Taxonomy" id="76726"/>
    <lineage>
        <taxon>Bacteria</taxon>
        <taxon>Bacillati</taxon>
        <taxon>Actinomycetota</taxon>
        <taxon>Actinomycetes</taxon>
        <taxon>Pseudonocardiales</taxon>
        <taxon>Pseudonocardiaceae</taxon>
        <taxon>Pseudonocardia</taxon>
    </lineage>
</organism>
<dbReference type="GO" id="GO:0009307">
    <property type="term" value="P:DNA restriction-modification system"/>
    <property type="evidence" value="ECO:0007669"/>
    <property type="project" value="UniProtKB-KW"/>
</dbReference>
<protein>
    <recommendedName>
        <fullName evidence="8">Methyltransferase</fullName>
        <ecNumber evidence="8">2.1.1.-</ecNumber>
    </recommendedName>
</protein>
<evidence type="ECO:0000256" key="6">
    <source>
        <dbReference type="ARBA" id="ARBA00023125"/>
    </source>
</evidence>
<evidence type="ECO:0000256" key="4">
    <source>
        <dbReference type="ARBA" id="ARBA00022691"/>
    </source>
</evidence>
<dbReference type="InterPro" id="IPR017985">
    <property type="entry name" value="MeTrfase_CN4_CS"/>
</dbReference>
<keyword evidence="3 10" id="KW-0808">Transferase</keyword>
<comment type="catalytic activity">
    <reaction evidence="7">
        <text>a 2'-deoxycytidine in DNA + S-adenosyl-L-methionine = an N(4)-methyl-2'-deoxycytidine in DNA + S-adenosyl-L-homocysteine + H(+)</text>
        <dbReference type="Rhea" id="RHEA:16857"/>
        <dbReference type="Rhea" id="RHEA-COMP:11369"/>
        <dbReference type="Rhea" id="RHEA-COMP:13674"/>
        <dbReference type="ChEBI" id="CHEBI:15378"/>
        <dbReference type="ChEBI" id="CHEBI:57856"/>
        <dbReference type="ChEBI" id="CHEBI:59789"/>
        <dbReference type="ChEBI" id="CHEBI:85452"/>
        <dbReference type="ChEBI" id="CHEBI:137933"/>
        <dbReference type="EC" id="2.1.1.113"/>
    </reaction>
</comment>
<feature type="domain" description="DNA methylase N-4/N-6" evidence="9">
    <location>
        <begin position="43"/>
        <end position="279"/>
    </location>
</feature>
<evidence type="ECO:0000313" key="11">
    <source>
        <dbReference type="Proteomes" id="UP000320338"/>
    </source>
</evidence>
<comment type="caution">
    <text evidence="10">The sequence shown here is derived from an EMBL/GenBank/DDBJ whole genome shotgun (WGS) entry which is preliminary data.</text>
</comment>
<dbReference type="EMBL" id="BJNG01000062">
    <property type="protein sequence ID" value="GEC22873.1"/>
    <property type="molecule type" value="Genomic_DNA"/>
</dbReference>
<keyword evidence="4" id="KW-0949">S-adenosyl-L-methionine</keyword>
<sequence>MRDEDFEKDDPLYASGKRESGTSWTVLNGDSKVVSSALATGSINCVITSPPYYWQRDYEVDGQFGLEPTIDGYVGNLRETFAAIKPALADDGVVFLNLGDTYYSAKGRPHGKDDKHRSRRLPGLRAVDGPGLGLPRKSLIGIPWRVALAMQEDGWTLRSSIIWVRKSAIPEPTSKDRPWRKYEHVFLFSKSPRYFFDRDGLDGEEDVWFIEPDRRSLARGTHYAPYPRALVERCIAVGCPEGGTVLDPFVGGGTTMYVADEMGRSSVGIELNPDFCALISENMETLGEPIG</sequence>
<dbReference type="SUPFAM" id="SSF53335">
    <property type="entry name" value="S-adenosyl-L-methionine-dependent methyltransferases"/>
    <property type="match status" value="1"/>
</dbReference>
<evidence type="ECO:0000256" key="8">
    <source>
        <dbReference type="RuleBase" id="RU362026"/>
    </source>
</evidence>
<evidence type="ECO:0000256" key="7">
    <source>
        <dbReference type="ARBA" id="ARBA00049120"/>
    </source>
</evidence>
<dbReference type="PROSITE" id="PS00093">
    <property type="entry name" value="N4_MTASE"/>
    <property type="match status" value="1"/>
</dbReference>
<dbReference type="RefSeq" id="WP_170183984.1">
    <property type="nucleotide sequence ID" value="NZ_BJNG01000062.1"/>
</dbReference>
<dbReference type="GO" id="GO:0008170">
    <property type="term" value="F:N-methyltransferase activity"/>
    <property type="evidence" value="ECO:0007669"/>
    <property type="project" value="InterPro"/>
</dbReference>
<dbReference type="EC" id="2.1.1.-" evidence="8"/>
<accession>A0A4Y3WVP8</accession>
<keyword evidence="5" id="KW-0680">Restriction system</keyword>
<evidence type="ECO:0000256" key="1">
    <source>
        <dbReference type="ARBA" id="ARBA00010203"/>
    </source>
</evidence>
<evidence type="ECO:0000256" key="3">
    <source>
        <dbReference type="ARBA" id="ARBA00022679"/>
    </source>
</evidence>
<name>A0A4Y3WVP8_9PSEU</name>
<gene>
    <name evidence="10" type="primary">yhdJ</name>
    <name evidence="10" type="ORF">PHY01_51560</name>
</gene>
<dbReference type="GO" id="GO:0003677">
    <property type="term" value="F:DNA binding"/>
    <property type="evidence" value="ECO:0007669"/>
    <property type="project" value="UniProtKB-KW"/>
</dbReference>
<evidence type="ECO:0000313" key="10">
    <source>
        <dbReference type="EMBL" id="GEC22873.1"/>
    </source>
</evidence>
<keyword evidence="11" id="KW-1185">Reference proteome</keyword>
<dbReference type="InterPro" id="IPR029063">
    <property type="entry name" value="SAM-dependent_MTases_sf"/>
</dbReference>